<evidence type="ECO:0008006" key="11">
    <source>
        <dbReference type="Google" id="ProtNLM"/>
    </source>
</evidence>
<dbReference type="Gene3D" id="3.40.50.300">
    <property type="entry name" value="P-loop containing nucleotide triphosphate hydrolases"/>
    <property type="match status" value="2"/>
</dbReference>
<dbReference type="FunFam" id="3.40.50.300:FF:000326">
    <property type="entry name" value="P-loop containing nucleoside triphosphate hydrolase"/>
    <property type="match status" value="1"/>
</dbReference>
<keyword evidence="1" id="KW-0547">Nucleotide-binding</keyword>
<feature type="compositionally biased region" description="Basic and acidic residues" evidence="5">
    <location>
        <begin position="2069"/>
        <end position="2081"/>
    </location>
</feature>
<evidence type="ECO:0000256" key="1">
    <source>
        <dbReference type="ARBA" id="ARBA00022741"/>
    </source>
</evidence>
<feature type="compositionally biased region" description="Basic and acidic residues" evidence="5">
    <location>
        <begin position="2227"/>
        <end position="2238"/>
    </location>
</feature>
<evidence type="ECO:0000256" key="4">
    <source>
        <dbReference type="ARBA" id="ARBA00022840"/>
    </source>
</evidence>
<feature type="region of interest" description="Disordered" evidence="5">
    <location>
        <begin position="2069"/>
        <end position="2119"/>
    </location>
</feature>
<evidence type="ECO:0000259" key="7">
    <source>
        <dbReference type="Pfam" id="PF13087"/>
    </source>
</evidence>
<keyword evidence="2" id="KW-0378">Hydrolase</keyword>
<feature type="region of interest" description="Disordered" evidence="5">
    <location>
        <begin position="2138"/>
        <end position="2298"/>
    </location>
</feature>
<dbReference type="InterPro" id="IPR047187">
    <property type="entry name" value="SF1_C_Upf1"/>
</dbReference>
<feature type="domain" description="DNA2/NAM7 helicase helicase" evidence="6">
    <location>
        <begin position="1425"/>
        <end position="1796"/>
    </location>
</feature>
<dbReference type="InterPro" id="IPR056474">
    <property type="entry name" value="SEN1_barrel"/>
</dbReference>
<protein>
    <recommendedName>
        <fullName evidence="11">Helicase SEN1</fullName>
    </recommendedName>
</protein>
<keyword evidence="4" id="KW-0067">ATP-binding</keyword>
<feature type="domain" description="DNA2/NAM7 helicase-like C-terminal" evidence="7">
    <location>
        <begin position="1804"/>
        <end position="2008"/>
    </location>
</feature>
<dbReference type="SUPFAM" id="SSF52540">
    <property type="entry name" value="P-loop containing nucleoside triphosphate hydrolases"/>
    <property type="match status" value="1"/>
</dbReference>
<dbReference type="STRING" id="981085.W9SL23"/>
<accession>W9SL23</accession>
<feature type="region of interest" description="Disordered" evidence="5">
    <location>
        <begin position="1641"/>
        <end position="1662"/>
    </location>
</feature>
<dbReference type="GO" id="GO:0005524">
    <property type="term" value="F:ATP binding"/>
    <property type="evidence" value="ECO:0007669"/>
    <property type="project" value="UniProtKB-KW"/>
</dbReference>
<sequence>MATQRELLERWRSIEEEEDENDDRIDPSKSRRLHHHKEQWFTDAFTYLISLPKDHHIWCGSWDLMGPLLETFYNYFKDERDDSPLRRLWRRISEEMRQCVQCVTQHHQAQEMYNMEYELSSIGPLFDVLQSLDEERVTTHLKEINAKLVQDDYDPACGDAEVISVMYEVLMFPRLLDDQSLFTEFENFIEAIDNIHELALYGQQQFPGVYALFFFKRRVRSVGYRLAGSMGKLRRATDLEPLQPLIKKFIGFLEAEVLPSATKTSRPRAELDRVSIWLGIKSLLGFLEAPAFEEGILEQYPIFFDIVLNHISSDSIDFSYAVACLRLLFEMLEVQLLQSLEALQDGEHEKQRRHFLYFLLHQVPVSSNFSVLTRQKACQDYSLHNSLRQPALDLIQTVLVSDAAVLISSLLSCCPPPSPERSTLHELTDDDDDDVGLLAMDAEEDESSWKDFSVQGKIASLDFREWMCIPMLWTDVLVDINPSVLPTSFSKAVFWARSRFTMVEPEIGPEMALPVRTWLSSSEISPTFGWKVPTGSNDGGDEDRKNSIKVSTMLHPLIRAFNRLTTHFLVQVGQGELQKRWTWEPRMGESLILSLLDAHDTVRQFGKCILEHVSDTRGLASGLKFLCSSGSSLSAILLGLKHAVKLAQLDSVILKFQSLQHFFFVLQKLLDEGELPTACVPEKSSHYLGMTKFSTDGGFLTQPVFESFPETVDQKSIEIDIKLRQRFCCLLSETAWPSVRRCLFEGKGFVDYSACQMTCVRLLEILPVLFEKFYPSFIKKSGSFGILESPFDFSWLHDLVDWGKSKLKVVVVYWKRAVGSLLKLLKGSSHNTVESIIKAIEDLISCDSVAMDELTEQVSYLSVSLSKEASDNAKRNSSSESSSLKMKESALDFQSLPIEDTDVEILDPATMSDKKDGDNLIVLSDDEEEVSPSEFMLSDANKKVTDHVDEITSKIDLTRKKAYGNTPKEMSKTFLQEVDTDGSASRVDSDELKKVASAAFQKSEATDNNQKEKLSERNINYSLKSQGVVNLKSSSDGAVGLKSSSNARESVALKTTDNILKEKISECKINYSLKSQGAVNLKSSSDGAVSLKKSSKVCESVALKRNDNMLKEIVCDAEDDPLEADLNSTKRQPSSLAKPSIFLPKRQLIQLKTPIGNKSGHFQRLAARVRRFQPPRLDDWYKPILEIDYFATVGLKSSSKDDERTVGKFKEVPVCFESPEEYIKIFQPLVLEEFKAQLRSTFLEMPSWEEMYFGVLSVLSVERVDDFHLARFSHDDNDSAASRSLSENDLVLLTKEPLQKLSHDVHMVGKWVVRGSFENLQVERRERDNKRRLSILLIRFYLQNGTSRLNQARRNLLERSKWHASRVMSITPQLREFRALSSIKEIPLLPVILNPVNNSPSSNESLKVDLRKLSQPLQQILKSSFNDSQLQAISAATEFVNSNKLELSLIQGPPGTGKTRTILAIASGLLASPLQKMDQAANPPFSSLKRSNSSLPKISETAAIARAWQDAALAKQLNDDVQMNAKTTDVPVRRVLICAQSNAAVDELVSRISSQGLYRSDGKMYKPYVVRVGNVKTVHPNSLPFFIDTLVDNRLVDEMMKLNDAKNDVNAHSSSELRSKLEKLVDCIRSYEAKRANLSDGNSNLKKSLEDDAHKGDDSKEMSDIEVQVKLRKLYEQKKQIYKDLSIAQAQEKKTNEEIRGLRHKLRKSILREAEIVIATLSGCGGDLYGVCSESISTHKFGSPSEHNLFDAVIIDEAAQALEPATLIPLQLLKSNGFKCIMVGDPKQLPATVISNVASKFHFECSMFERLQKAGHPVVMLTKQYRMHPEICQFPSMHFYERKLLNGEMSNKSAPFHETEGLGPYVFYDIIDGRELRSKNSGAFSLYNEHEADAAVEVLKFFKNRYPSEYFAGRIGIITPYKCQLSILRSRFSSVFGSSIIDDMEFNTVDGFQGREVDILILSTVRAAEQNTVAPGITSSNIGFVADARRMNVALTRAKLSLWIMGNTRTLQMNKNWAALIKDAKERNLVKTVKRPYRFMFKATLHKSCAAENFDNYLKQPKSIEKVEDARRHVNQHERSSKGNTKRRTNNISHGNKGRDNEVESNSSATRDEFGMKKRNARDELDFPVKNSSSVAVAGVDNKTSEDRNVIAGKHVTHGESKGEESSHVDKRKRKSENSKRTMGQPEHGTGDTISNSQVLKRLKIISGNDVTQRGEEVSTPSALTSPKERDSNDRDPNKVGSSNLIEKRKKQREDVDAILYSALISSKKSETSKRHSSSSSMPSVGIRPPKPPKTRRD</sequence>
<dbReference type="Proteomes" id="UP000030645">
    <property type="component" value="Unassembled WGS sequence"/>
</dbReference>
<dbReference type="InterPro" id="IPR041677">
    <property type="entry name" value="DNA2/NAM7_AAA_11"/>
</dbReference>
<dbReference type="Pfam" id="PF13087">
    <property type="entry name" value="AAA_12"/>
    <property type="match status" value="1"/>
</dbReference>
<evidence type="ECO:0000313" key="9">
    <source>
        <dbReference type="EMBL" id="EXC33624.1"/>
    </source>
</evidence>
<keyword evidence="10" id="KW-1185">Reference proteome</keyword>
<dbReference type="InterPro" id="IPR041679">
    <property type="entry name" value="DNA2/NAM7-like_C"/>
</dbReference>
<dbReference type="CDD" id="cd18042">
    <property type="entry name" value="DEXXQc_SETX"/>
    <property type="match status" value="1"/>
</dbReference>
<feature type="compositionally biased region" description="Basic and acidic residues" evidence="5">
    <location>
        <begin position="1647"/>
        <end position="1662"/>
    </location>
</feature>
<dbReference type="Pfam" id="PF23576">
    <property type="entry name" value="SEN1_barrel"/>
    <property type="match status" value="1"/>
</dbReference>
<evidence type="ECO:0000256" key="2">
    <source>
        <dbReference type="ARBA" id="ARBA00022801"/>
    </source>
</evidence>
<name>W9SL23_9ROSA</name>
<evidence type="ECO:0000259" key="8">
    <source>
        <dbReference type="Pfam" id="PF23576"/>
    </source>
</evidence>
<proteinExistence type="predicted"/>
<reference evidence="10" key="1">
    <citation type="submission" date="2013-01" db="EMBL/GenBank/DDBJ databases">
        <title>Draft Genome Sequence of a Mulberry Tree, Morus notabilis C.K. Schneid.</title>
        <authorList>
            <person name="He N."/>
            <person name="Zhao S."/>
        </authorList>
    </citation>
    <scope>NUCLEOTIDE SEQUENCE</scope>
</reference>
<dbReference type="eggNOG" id="KOG1801">
    <property type="taxonomic scope" value="Eukaryota"/>
</dbReference>
<dbReference type="PANTHER" id="PTHR10887:SF495">
    <property type="entry name" value="HELICASE SENATAXIN ISOFORM X1-RELATED"/>
    <property type="match status" value="1"/>
</dbReference>
<feature type="compositionally biased region" description="Basic and acidic residues" evidence="5">
    <location>
        <begin position="2110"/>
        <end position="2119"/>
    </location>
</feature>
<dbReference type="GO" id="GO:0005694">
    <property type="term" value="C:chromosome"/>
    <property type="evidence" value="ECO:0007669"/>
    <property type="project" value="UniProtKB-ARBA"/>
</dbReference>
<organism evidence="9 10">
    <name type="scientific">Morus notabilis</name>
    <dbReference type="NCBI Taxonomy" id="981085"/>
    <lineage>
        <taxon>Eukaryota</taxon>
        <taxon>Viridiplantae</taxon>
        <taxon>Streptophyta</taxon>
        <taxon>Embryophyta</taxon>
        <taxon>Tracheophyta</taxon>
        <taxon>Spermatophyta</taxon>
        <taxon>Magnoliopsida</taxon>
        <taxon>eudicotyledons</taxon>
        <taxon>Gunneridae</taxon>
        <taxon>Pentapetalae</taxon>
        <taxon>rosids</taxon>
        <taxon>fabids</taxon>
        <taxon>Rosales</taxon>
        <taxon>Moraceae</taxon>
        <taxon>Moreae</taxon>
        <taxon>Morus</taxon>
    </lineage>
</organism>
<gene>
    <name evidence="9" type="ORF">L484_013821</name>
</gene>
<dbReference type="GO" id="GO:0016787">
    <property type="term" value="F:hydrolase activity"/>
    <property type="evidence" value="ECO:0007669"/>
    <property type="project" value="UniProtKB-KW"/>
</dbReference>
<keyword evidence="3" id="KW-0347">Helicase</keyword>
<dbReference type="EMBL" id="KE346342">
    <property type="protein sequence ID" value="EXC33624.1"/>
    <property type="molecule type" value="Genomic_DNA"/>
</dbReference>
<evidence type="ECO:0000259" key="6">
    <source>
        <dbReference type="Pfam" id="PF13086"/>
    </source>
</evidence>
<dbReference type="PANTHER" id="PTHR10887">
    <property type="entry name" value="DNA2/NAM7 HELICASE FAMILY"/>
    <property type="match status" value="1"/>
</dbReference>
<dbReference type="InterPro" id="IPR045055">
    <property type="entry name" value="DNA2/NAM7-like"/>
</dbReference>
<feature type="compositionally biased region" description="Basic and acidic residues" evidence="5">
    <location>
        <begin position="2157"/>
        <end position="2169"/>
    </location>
</feature>
<dbReference type="GO" id="GO:0004386">
    <property type="term" value="F:helicase activity"/>
    <property type="evidence" value="ECO:0007669"/>
    <property type="project" value="UniProtKB-KW"/>
</dbReference>
<evidence type="ECO:0000256" key="3">
    <source>
        <dbReference type="ARBA" id="ARBA00022806"/>
    </source>
</evidence>
<evidence type="ECO:0000313" key="10">
    <source>
        <dbReference type="Proteomes" id="UP000030645"/>
    </source>
</evidence>
<dbReference type="InterPro" id="IPR027417">
    <property type="entry name" value="P-loop_NTPase"/>
</dbReference>
<evidence type="ECO:0000256" key="5">
    <source>
        <dbReference type="SAM" id="MobiDB-lite"/>
    </source>
</evidence>
<dbReference type="CDD" id="cd18808">
    <property type="entry name" value="SF1_C_Upf1"/>
    <property type="match status" value="1"/>
</dbReference>
<dbReference type="Pfam" id="PF13086">
    <property type="entry name" value="AAA_11"/>
    <property type="match status" value="1"/>
</dbReference>
<feature type="domain" description="Helicase SEN1 beta-barrel" evidence="8">
    <location>
        <begin position="1251"/>
        <end position="1367"/>
    </location>
</feature>